<protein>
    <submittedName>
        <fullName evidence="1">Uncharacterized protein</fullName>
    </submittedName>
</protein>
<organism evidence="1 2">
    <name type="scientific">[Clostridium] aminophilum</name>
    <dbReference type="NCBI Taxonomy" id="1526"/>
    <lineage>
        <taxon>Bacteria</taxon>
        <taxon>Bacillati</taxon>
        <taxon>Bacillota</taxon>
        <taxon>Clostridia</taxon>
        <taxon>Lachnospirales</taxon>
        <taxon>Lachnospiraceae</taxon>
    </lineage>
</organism>
<proteinExistence type="predicted"/>
<accession>A0A1I0FC19</accession>
<reference evidence="2" key="1">
    <citation type="submission" date="2016-10" db="EMBL/GenBank/DDBJ databases">
        <authorList>
            <person name="Varghese N."/>
            <person name="Submissions S."/>
        </authorList>
    </citation>
    <scope>NUCLEOTIDE SEQUENCE [LARGE SCALE GENOMIC DNA]</scope>
    <source>
        <strain evidence="2">KH1P1</strain>
    </source>
</reference>
<dbReference type="Proteomes" id="UP000199820">
    <property type="component" value="Unassembled WGS sequence"/>
</dbReference>
<gene>
    <name evidence="1" type="ORF">SAMN04487771_102437</name>
</gene>
<name>A0A1I0FC19_9FIRM</name>
<evidence type="ECO:0000313" key="2">
    <source>
        <dbReference type="Proteomes" id="UP000199820"/>
    </source>
</evidence>
<dbReference type="EMBL" id="FOIL01000024">
    <property type="protein sequence ID" value="SET55407.1"/>
    <property type="molecule type" value="Genomic_DNA"/>
</dbReference>
<keyword evidence="2" id="KW-1185">Reference proteome</keyword>
<evidence type="ECO:0000313" key="1">
    <source>
        <dbReference type="EMBL" id="SET55407.1"/>
    </source>
</evidence>
<dbReference type="AlphaFoldDB" id="A0A1I0FC19"/>
<sequence length="104" mass="12013">MIIAVFARRKRVQKCSGHYLRTTCAGPPKSCHGIRRVRGFFRNNNEMSAEWMKTQQVELRRDYVDFSERKTGTEKRRKRIRHGAGCGTPDGISAAGYRVFLHGR</sequence>